<keyword evidence="3" id="KW-1185">Reference proteome</keyword>
<reference evidence="2 3" key="1">
    <citation type="submission" date="2016-06" db="EMBL/GenBank/DDBJ databases">
        <title>Insight into the functional genes involving in sulfur oxidation in Pearl River water.</title>
        <authorList>
            <person name="Luo J."/>
            <person name="Tan X."/>
            <person name="Lin W."/>
        </authorList>
    </citation>
    <scope>NUCLEOTIDE SEQUENCE [LARGE SCALE GENOMIC DNA]</scope>
    <source>
        <strain evidence="2 3">LS2</strain>
    </source>
</reference>
<dbReference type="GO" id="GO:0016226">
    <property type="term" value="P:iron-sulfur cluster assembly"/>
    <property type="evidence" value="ECO:0007669"/>
    <property type="project" value="TreeGrafter"/>
</dbReference>
<evidence type="ECO:0000256" key="1">
    <source>
        <dbReference type="ARBA" id="ARBA00022946"/>
    </source>
</evidence>
<dbReference type="EMBL" id="CP016027">
    <property type="protein sequence ID" value="ANJ66900.1"/>
    <property type="molecule type" value="Genomic_DNA"/>
</dbReference>
<dbReference type="InterPro" id="IPR017703">
    <property type="entry name" value="YgfZ/GCV_T_CS"/>
</dbReference>
<dbReference type="STRING" id="1860122.A9404_05465"/>
<dbReference type="PANTHER" id="PTHR22602">
    <property type="entry name" value="TRANSFERASE CAF17, MITOCHONDRIAL-RELATED"/>
    <property type="match status" value="1"/>
</dbReference>
<dbReference type="Gene3D" id="3.30.1360.120">
    <property type="entry name" value="Probable tRNA modification gtpase trme, domain 1"/>
    <property type="match status" value="1"/>
</dbReference>
<evidence type="ECO:0000313" key="3">
    <source>
        <dbReference type="Proteomes" id="UP000078596"/>
    </source>
</evidence>
<dbReference type="Proteomes" id="UP000078596">
    <property type="component" value="Chromosome"/>
</dbReference>
<name>A0A191ZGB9_9GAMM</name>
<dbReference type="InterPro" id="IPR027266">
    <property type="entry name" value="TrmE/GcvT-like"/>
</dbReference>
<sequence>MNTEWTTFLQQQSVNTAPSCAQAPVRMVLPNRASISIVGAEAGAFLQAMLTQEILTRTPDQAVFAALCNAKGRTLGTLLVHPVQTDPDQQAYRLTIPADLAPELIKTLRLYLLRRKLQLDVDTNWGFLGLINPSESILTDMGFTSNTHSSLEQHVLPNGLIATWEQRSEIARLSIQGPTTELVSVWNRLAPSETVDPQTWNHAEILDGIAQIAPETYQHFVPQWLNLDLKDGISFKKGCYPGQEVIARLHYLGKPNRRLLIGQCSHPDMLRPGTPISLRNDAATEAGEIVSSAPQPAYAGTGQIFLAVVRLKHIHDQLAINGTPCSLHTRSLTFETSSEEEEAQTH</sequence>
<proteinExistence type="predicted"/>
<keyword evidence="1" id="KW-0809">Transit peptide</keyword>
<dbReference type="KEGG" id="haz:A9404_05465"/>
<gene>
    <name evidence="2" type="ORF">A9404_05465</name>
</gene>
<dbReference type="InterPro" id="IPR045179">
    <property type="entry name" value="YgfZ/GcvT"/>
</dbReference>
<dbReference type="RefSeq" id="WP_066099262.1">
    <property type="nucleotide sequence ID" value="NZ_CP016027.1"/>
</dbReference>
<dbReference type="NCBIfam" id="TIGR03317">
    <property type="entry name" value="ygfZ_signature"/>
    <property type="match status" value="1"/>
</dbReference>
<dbReference type="PANTHER" id="PTHR22602:SF0">
    <property type="entry name" value="TRANSFERASE CAF17, MITOCHONDRIAL-RELATED"/>
    <property type="match status" value="1"/>
</dbReference>
<evidence type="ECO:0000313" key="2">
    <source>
        <dbReference type="EMBL" id="ANJ66900.1"/>
    </source>
</evidence>
<accession>A0A191ZGB9</accession>
<dbReference type="SUPFAM" id="SSF103025">
    <property type="entry name" value="Folate-binding domain"/>
    <property type="match status" value="1"/>
</dbReference>
<evidence type="ECO:0008006" key="4">
    <source>
        <dbReference type="Google" id="ProtNLM"/>
    </source>
</evidence>
<organism evidence="2 3">
    <name type="scientific">Halothiobacillus diazotrophicus</name>
    <dbReference type="NCBI Taxonomy" id="1860122"/>
    <lineage>
        <taxon>Bacteria</taxon>
        <taxon>Pseudomonadati</taxon>
        <taxon>Pseudomonadota</taxon>
        <taxon>Gammaproteobacteria</taxon>
        <taxon>Chromatiales</taxon>
        <taxon>Halothiobacillaceae</taxon>
        <taxon>Halothiobacillus</taxon>
    </lineage>
</organism>
<protein>
    <recommendedName>
        <fullName evidence="4">Aminomethyltransferase folate-binding domain-containing protein</fullName>
    </recommendedName>
</protein>
<dbReference type="AlphaFoldDB" id="A0A191ZGB9"/>